<feature type="signal peptide" evidence="3">
    <location>
        <begin position="1"/>
        <end position="17"/>
    </location>
</feature>
<reference evidence="4 5" key="1">
    <citation type="submission" date="2015-08" db="EMBL/GenBank/DDBJ databases">
        <title>Next Generation Sequencing and Analysis of the Genome of Puccinia sorghi L Schw, the Causal Agent of Maize Common Rust.</title>
        <authorList>
            <person name="Rochi L."/>
            <person name="Burguener G."/>
            <person name="Darino M."/>
            <person name="Turjanski A."/>
            <person name="Kreff E."/>
            <person name="Dieguez M.J."/>
            <person name="Sacco F."/>
        </authorList>
    </citation>
    <scope>NUCLEOTIDE SEQUENCE [LARGE SCALE GENOMIC DNA]</scope>
    <source>
        <strain evidence="4 5">RO10H11247</strain>
    </source>
</reference>
<keyword evidence="3" id="KW-0732">Signal</keyword>
<keyword evidence="2" id="KW-0812">Transmembrane</keyword>
<organism evidence="4 5">
    <name type="scientific">Puccinia sorghi</name>
    <dbReference type="NCBI Taxonomy" id="27349"/>
    <lineage>
        <taxon>Eukaryota</taxon>
        <taxon>Fungi</taxon>
        <taxon>Dikarya</taxon>
        <taxon>Basidiomycota</taxon>
        <taxon>Pucciniomycotina</taxon>
        <taxon>Pucciniomycetes</taxon>
        <taxon>Pucciniales</taxon>
        <taxon>Pucciniaceae</taxon>
        <taxon>Puccinia</taxon>
    </lineage>
</organism>
<feature type="chain" id="PRO_5005568754" evidence="3">
    <location>
        <begin position="18"/>
        <end position="350"/>
    </location>
</feature>
<evidence type="ECO:0000313" key="4">
    <source>
        <dbReference type="EMBL" id="KNZ63722.1"/>
    </source>
</evidence>
<dbReference type="EMBL" id="LAVV01001222">
    <property type="protein sequence ID" value="KNZ63722.1"/>
    <property type="molecule type" value="Genomic_DNA"/>
</dbReference>
<feature type="compositionally biased region" description="Low complexity" evidence="1">
    <location>
        <begin position="166"/>
        <end position="184"/>
    </location>
</feature>
<protein>
    <submittedName>
        <fullName evidence="4">Uncharacterized protein</fullName>
    </submittedName>
</protein>
<feature type="transmembrane region" description="Helical" evidence="2">
    <location>
        <begin position="211"/>
        <end position="232"/>
    </location>
</feature>
<dbReference type="OrthoDB" id="2499299at2759"/>
<evidence type="ECO:0000256" key="1">
    <source>
        <dbReference type="SAM" id="MobiDB-lite"/>
    </source>
</evidence>
<evidence type="ECO:0000313" key="5">
    <source>
        <dbReference type="Proteomes" id="UP000037035"/>
    </source>
</evidence>
<keyword evidence="5" id="KW-1185">Reference proteome</keyword>
<comment type="caution">
    <text evidence="4">The sequence shown here is derived from an EMBL/GenBank/DDBJ whole genome shotgun (WGS) entry which is preliminary data.</text>
</comment>
<sequence length="350" mass="37329">MPIRLLFLLLFLPSTFMSSLNVCHHVDAMALLEPHSLGWTGHLFQSSSQRAAFLTFLSSNGPPVSDIKNDDFPALFVLWDALRRRSITETRAEARASQAIYSPASSQPINENLMPSFRLQRRQLANEEAAQATAASSTLVEASLGSTSAETVAQNEANNLGAAGGADKALESATADTNSSSASNGKSTPAPTSSKALQKPAAKKGESAIDAGMKGLLIILSMACFLGIFLFIRCKFVSQPQTQVSTVPVMMPPPDMASYDGGVDITGPLGHGDGAKAIRSERAGYQIPLKNELGTEKKKINVRRPDPALRPENPGKTHPSLPSSVKLAKQRTAPLKLKNISSIPRKNNKG</sequence>
<dbReference type="Proteomes" id="UP000037035">
    <property type="component" value="Unassembled WGS sequence"/>
</dbReference>
<dbReference type="AlphaFoldDB" id="A0A0L6VSX8"/>
<name>A0A0L6VSX8_9BASI</name>
<keyword evidence="2" id="KW-1133">Transmembrane helix</keyword>
<feature type="compositionally biased region" description="Polar residues" evidence="1">
    <location>
        <begin position="339"/>
        <end position="350"/>
    </location>
</feature>
<feature type="compositionally biased region" description="Basic and acidic residues" evidence="1">
    <location>
        <begin position="296"/>
        <end position="315"/>
    </location>
</feature>
<feature type="compositionally biased region" description="Polar residues" evidence="1">
    <location>
        <begin position="185"/>
        <end position="196"/>
    </location>
</feature>
<feature type="region of interest" description="Disordered" evidence="1">
    <location>
        <begin position="166"/>
        <end position="201"/>
    </location>
</feature>
<accession>A0A0L6VSX8</accession>
<keyword evidence="2" id="KW-0472">Membrane</keyword>
<evidence type="ECO:0000256" key="3">
    <source>
        <dbReference type="SAM" id="SignalP"/>
    </source>
</evidence>
<gene>
    <name evidence="4" type="ORF">VP01_110g11</name>
</gene>
<evidence type="ECO:0000256" key="2">
    <source>
        <dbReference type="SAM" id="Phobius"/>
    </source>
</evidence>
<proteinExistence type="predicted"/>
<feature type="region of interest" description="Disordered" evidence="1">
    <location>
        <begin position="296"/>
        <end position="350"/>
    </location>
</feature>
<dbReference type="VEuPathDB" id="FungiDB:VP01_110g11"/>